<dbReference type="SUPFAM" id="SSF53187">
    <property type="entry name" value="Zn-dependent exopeptidases"/>
    <property type="match status" value="1"/>
</dbReference>
<dbReference type="PIRSF" id="PIRSF036696">
    <property type="entry name" value="ACY-1"/>
    <property type="match status" value="1"/>
</dbReference>
<dbReference type="SUPFAM" id="SSF55031">
    <property type="entry name" value="Bacterial exopeptidase dimerisation domain"/>
    <property type="match status" value="1"/>
</dbReference>
<dbReference type="Gene3D" id="3.30.70.360">
    <property type="match status" value="1"/>
</dbReference>
<dbReference type="Pfam" id="PF07687">
    <property type="entry name" value="M20_dimer"/>
    <property type="match status" value="1"/>
</dbReference>
<name>A0A934K794_9BACT</name>
<dbReference type="GO" id="GO:0046872">
    <property type="term" value="F:metal ion binding"/>
    <property type="evidence" value="ECO:0007669"/>
    <property type="project" value="UniProtKB-KW"/>
</dbReference>
<comment type="similarity">
    <text evidence="2">Belongs to the peptidase M20A family.</text>
</comment>
<dbReference type="Gene3D" id="1.10.150.900">
    <property type="match status" value="1"/>
</dbReference>
<comment type="caution">
    <text evidence="7">The sequence shown here is derived from an EMBL/GenBank/DDBJ whole genome shotgun (WGS) entry which is preliminary data.</text>
</comment>
<dbReference type="Gene3D" id="3.40.630.10">
    <property type="entry name" value="Zn peptidases"/>
    <property type="match status" value="1"/>
</dbReference>
<dbReference type="Proteomes" id="UP000620075">
    <property type="component" value="Unassembled WGS sequence"/>
</dbReference>
<gene>
    <name evidence="7" type="ORF">JF888_07530</name>
</gene>
<protein>
    <submittedName>
        <fullName evidence="7">M20/M25/M40 family metallo-hydrolase</fullName>
    </submittedName>
</protein>
<dbReference type="PANTHER" id="PTHR43808">
    <property type="entry name" value="ACETYLORNITHINE DEACETYLASE"/>
    <property type="match status" value="1"/>
</dbReference>
<proteinExistence type="inferred from homology"/>
<dbReference type="PANTHER" id="PTHR43808:SF8">
    <property type="entry name" value="PEPTIDASE M20 DIMERISATION DOMAIN-CONTAINING PROTEIN"/>
    <property type="match status" value="1"/>
</dbReference>
<evidence type="ECO:0000256" key="4">
    <source>
        <dbReference type="ARBA" id="ARBA00022801"/>
    </source>
</evidence>
<reference evidence="7 8" key="1">
    <citation type="submission" date="2020-10" db="EMBL/GenBank/DDBJ databases">
        <title>Ca. Dormibacterota MAGs.</title>
        <authorList>
            <person name="Montgomery K."/>
        </authorList>
    </citation>
    <scope>NUCLEOTIDE SEQUENCE [LARGE SCALE GENOMIC DNA]</scope>
    <source>
        <strain evidence="7">SC8811_S16_3</strain>
    </source>
</reference>
<dbReference type="InterPro" id="IPR050072">
    <property type="entry name" value="Peptidase_M20A"/>
</dbReference>
<keyword evidence="5" id="KW-0862">Zinc</keyword>
<evidence type="ECO:0000256" key="5">
    <source>
        <dbReference type="ARBA" id="ARBA00022833"/>
    </source>
</evidence>
<dbReference type="AlphaFoldDB" id="A0A934K794"/>
<comment type="cofactor">
    <cofactor evidence="1">
        <name>Zn(2+)</name>
        <dbReference type="ChEBI" id="CHEBI:29105"/>
    </cofactor>
</comment>
<keyword evidence="4" id="KW-0378">Hydrolase</keyword>
<dbReference type="Pfam" id="PF01546">
    <property type="entry name" value="Peptidase_M20"/>
    <property type="match status" value="1"/>
</dbReference>
<evidence type="ECO:0000313" key="7">
    <source>
        <dbReference type="EMBL" id="MBJ7603026.1"/>
    </source>
</evidence>
<dbReference type="InterPro" id="IPR011650">
    <property type="entry name" value="Peptidase_M20_dimer"/>
</dbReference>
<sequence length="428" mass="46076">MKAEDEVLDLCRALLRFDTSNPTSNEQAAAEWVAEKLREVGLQPELLAAETGRTNVVARLPGADRQRPGLVAHSHLDVVPAVAADWRQPPFAGVIADGHLWGRGALDMKSSGAMYLATVRAYARSGRRPARDVVIAFTADEEAGSQLGMAWLVKEQPGLFQNCSEAVSEIGGFSVSLAGDRRLYPIQTAEKGGVQLVLRASGRAGHASILNPDNPIPRLCAAVARLTEAVQPLVYIDASRSFLKGVAELLGQPFDEAQPELLTRHLESLGPMVESSLRNTIQATIFNAGYKNNVVPGEAAVRLDCRVVPGYRAGVVEEIERIAGPGITVEVEMAGDGVEVPYQGRIVDAMQEALRSEDPRAVILPYCMSGGTDGRFLAQIGINSFGFSPLRLPEGFDFTGLIHSADERVPLEGLRFGARVFDRFLAVA</sequence>
<dbReference type="InterPro" id="IPR036264">
    <property type="entry name" value="Bact_exopeptidase_dim_dom"/>
</dbReference>
<accession>A0A934K794</accession>
<evidence type="ECO:0000256" key="2">
    <source>
        <dbReference type="ARBA" id="ARBA00006247"/>
    </source>
</evidence>
<evidence type="ECO:0000259" key="6">
    <source>
        <dbReference type="Pfam" id="PF07687"/>
    </source>
</evidence>
<evidence type="ECO:0000256" key="3">
    <source>
        <dbReference type="ARBA" id="ARBA00022723"/>
    </source>
</evidence>
<keyword evidence="3" id="KW-0479">Metal-binding</keyword>
<evidence type="ECO:0000313" key="8">
    <source>
        <dbReference type="Proteomes" id="UP000620075"/>
    </source>
</evidence>
<dbReference type="GO" id="GO:0016787">
    <property type="term" value="F:hydrolase activity"/>
    <property type="evidence" value="ECO:0007669"/>
    <property type="project" value="UniProtKB-KW"/>
</dbReference>
<feature type="domain" description="Peptidase M20 dimerisation" evidence="6">
    <location>
        <begin position="189"/>
        <end position="321"/>
    </location>
</feature>
<dbReference type="EMBL" id="JAEKNQ010000030">
    <property type="protein sequence ID" value="MBJ7603026.1"/>
    <property type="molecule type" value="Genomic_DNA"/>
</dbReference>
<evidence type="ECO:0000256" key="1">
    <source>
        <dbReference type="ARBA" id="ARBA00001947"/>
    </source>
</evidence>
<dbReference type="NCBIfam" id="NF005913">
    <property type="entry name" value="PRK07906.1"/>
    <property type="match status" value="1"/>
</dbReference>
<dbReference type="FunFam" id="1.10.150.900:FF:000002">
    <property type="entry name" value="M20/M25/M40 family peptidase"/>
    <property type="match status" value="1"/>
</dbReference>
<dbReference type="InterPro" id="IPR002933">
    <property type="entry name" value="Peptidase_M20"/>
</dbReference>
<organism evidence="7 8">
    <name type="scientific">Candidatus Dormiibacter inghamiae</name>
    <dbReference type="NCBI Taxonomy" id="3127013"/>
    <lineage>
        <taxon>Bacteria</taxon>
        <taxon>Bacillati</taxon>
        <taxon>Candidatus Dormiibacterota</taxon>
        <taxon>Candidatus Dormibacteria</taxon>
        <taxon>Candidatus Dormibacterales</taxon>
        <taxon>Candidatus Dormibacteraceae</taxon>
        <taxon>Candidatus Dormiibacter</taxon>
    </lineage>
</organism>